<feature type="domain" description="ABC transporter" evidence="6">
    <location>
        <begin position="294"/>
        <end position="542"/>
    </location>
</feature>
<dbReference type="Gene3D" id="3.40.50.300">
    <property type="entry name" value="P-loop containing nucleotide triphosphate hydrolases"/>
    <property type="match status" value="2"/>
</dbReference>
<keyword evidence="8" id="KW-1185">Reference proteome</keyword>
<comment type="similarity">
    <text evidence="2">Belongs to the ABC transporter superfamily.</text>
</comment>
<dbReference type="Proteomes" id="UP001151234">
    <property type="component" value="Unassembled WGS sequence"/>
</dbReference>
<organism evidence="7 8">
    <name type="scientific">Hoeflea prorocentri</name>
    <dbReference type="NCBI Taxonomy" id="1922333"/>
    <lineage>
        <taxon>Bacteria</taxon>
        <taxon>Pseudomonadati</taxon>
        <taxon>Pseudomonadota</taxon>
        <taxon>Alphaproteobacteria</taxon>
        <taxon>Hyphomicrobiales</taxon>
        <taxon>Rhizobiaceae</taxon>
        <taxon>Hoeflea</taxon>
    </lineage>
</organism>
<comment type="subcellular location">
    <subcellularLocation>
        <location evidence="1">Cell inner membrane</location>
        <topology evidence="1">Peripheral membrane protein</topology>
    </subcellularLocation>
</comment>
<keyword evidence="4" id="KW-0547">Nucleotide-binding</keyword>
<evidence type="ECO:0000256" key="1">
    <source>
        <dbReference type="ARBA" id="ARBA00004417"/>
    </source>
</evidence>
<dbReference type="GO" id="GO:0005886">
    <property type="term" value="C:plasma membrane"/>
    <property type="evidence" value="ECO:0007669"/>
    <property type="project" value="UniProtKB-SubCell"/>
</dbReference>
<dbReference type="InterPro" id="IPR017871">
    <property type="entry name" value="ABC_transporter-like_CS"/>
</dbReference>
<dbReference type="SUPFAM" id="SSF52540">
    <property type="entry name" value="P-loop containing nucleoside triphosphate hydrolases"/>
    <property type="match status" value="2"/>
</dbReference>
<dbReference type="GO" id="GO:0005524">
    <property type="term" value="F:ATP binding"/>
    <property type="evidence" value="ECO:0007669"/>
    <property type="project" value="UniProtKB-KW"/>
</dbReference>
<dbReference type="InterPro" id="IPR013563">
    <property type="entry name" value="Oligopep_ABC_C"/>
</dbReference>
<dbReference type="PANTHER" id="PTHR43776:SF7">
    <property type="entry name" value="D,D-DIPEPTIDE TRANSPORT ATP-BINDING PROTEIN DDPF-RELATED"/>
    <property type="match status" value="1"/>
</dbReference>
<dbReference type="InterPro" id="IPR050319">
    <property type="entry name" value="ABC_transp_ATP-bind"/>
</dbReference>
<dbReference type="NCBIfam" id="NF008453">
    <property type="entry name" value="PRK11308.1"/>
    <property type="match status" value="2"/>
</dbReference>
<dbReference type="NCBIfam" id="NF007739">
    <property type="entry name" value="PRK10419.1"/>
    <property type="match status" value="2"/>
</dbReference>
<dbReference type="Pfam" id="PF08352">
    <property type="entry name" value="oligo_HPY"/>
    <property type="match status" value="2"/>
</dbReference>
<dbReference type="RefSeq" id="WP_267993100.1">
    <property type="nucleotide sequence ID" value="NZ_JAPJZI010000001.1"/>
</dbReference>
<accession>A0A9X3UMJ3</accession>
<dbReference type="GO" id="GO:0016887">
    <property type="term" value="F:ATP hydrolysis activity"/>
    <property type="evidence" value="ECO:0007669"/>
    <property type="project" value="InterPro"/>
</dbReference>
<feature type="domain" description="ABC transporter" evidence="6">
    <location>
        <begin position="25"/>
        <end position="273"/>
    </location>
</feature>
<dbReference type="PROSITE" id="PS00211">
    <property type="entry name" value="ABC_TRANSPORTER_1"/>
    <property type="match status" value="2"/>
</dbReference>
<gene>
    <name evidence="7" type="ORF">OQ273_13615</name>
</gene>
<dbReference type="InterPro" id="IPR027417">
    <property type="entry name" value="P-loop_NTPase"/>
</dbReference>
<dbReference type="Pfam" id="PF00005">
    <property type="entry name" value="ABC_tran"/>
    <property type="match status" value="2"/>
</dbReference>
<dbReference type="PANTHER" id="PTHR43776">
    <property type="entry name" value="TRANSPORT ATP-BINDING PROTEIN"/>
    <property type="match status" value="1"/>
</dbReference>
<dbReference type="GO" id="GO:0015833">
    <property type="term" value="P:peptide transport"/>
    <property type="evidence" value="ECO:0007669"/>
    <property type="project" value="InterPro"/>
</dbReference>
<evidence type="ECO:0000313" key="8">
    <source>
        <dbReference type="Proteomes" id="UP001151234"/>
    </source>
</evidence>
<comment type="caution">
    <text evidence="7">The sequence shown here is derived from an EMBL/GenBank/DDBJ whole genome shotgun (WGS) entry which is preliminary data.</text>
</comment>
<dbReference type="GO" id="GO:0055085">
    <property type="term" value="P:transmembrane transport"/>
    <property type="evidence" value="ECO:0007669"/>
    <property type="project" value="UniProtKB-ARBA"/>
</dbReference>
<evidence type="ECO:0000256" key="2">
    <source>
        <dbReference type="ARBA" id="ARBA00005417"/>
    </source>
</evidence>
<reference evidence="7" key="1">
    <citation type="submission" date="2022-11" db="EMBL/GenBank/DDBJ databases">
        <title>Draft genome sequence of Hoeflea poritis E7-10 and Hoeflea prorocentri PM5-8, separated from scleractinian coral Porites lutea and marine dinoflagellate.</title>
        <authorList>
            <person name="Zhang G."/>
            <person name="Wei Q."/>
            <person name="Cai L."/>
        </authorList>
    </citation>
    <scope>NUCLEOTIDE SEQUENCE</scope>
    <source>
        <strain evidence="7">PM5-8</strain>
    </source>
</reference>
<evidence type="ECO:0000313" key="7">
    <source>
        <dbReference type="EMBL" id="MDA5399616.1"/>
    </source>
</evidence>
<evidence type="ECO:0000256" key="5">
    <source>
        <dbReference type="ARBA" id="ARBA00022840"/>
    </source>
</evidence>
<evidence type="ECO:0000256" key="3">
    <source>
        <dbReference type="ARBA" id="ARBA00022448"/>
    </source>
</evidence>
<dbReference type="InterPro" id="IPR003593">
    <property type="entry name" value="AAA+_ATPase"/>
</dbReference>
<dbReference type="FunFam" id="3.40.50.300:FF:000016">
    <property type="entry name" value="Oligopeptide ABC transporter ATP-binding component"/>
    <property type="match status" value="2"/>
</dbReference>
<evidence type="ECO:0000259" key="6">
    <source>
        <dbReference type="PROSITE" id="PS50893"/>
    </source>
</evidence>
<name>A0A9X3UMJ3_9HYPH</name>
<dbReference type="InterPro" id="IPR003439">
    <property type="entry name" value="ABC_transporter-like_ATP-bd"/>
</dbReference>
<evidence type="ECO:0000256" key="4">
    <source>
        <dbReference type="ARBA" id="ARBA00022741"/>
    </source>
</evidence>
<protein>
    <submittedName>
        <fullName evidence="7">ABC transporter ATP-binding protein</fullName>
    </submittedName>
</protein>
<keyword evidence="5 7" id="KW-0067">ATP-binding</keyword>
<proteinExistence type="inferred from homology"/>
<dbReference type="CDD" id="cd03257">
    <property type="entry name" value="ABC_NikE_OppD_transporters"/>
    <property type="match status" value="2"/>
</dbReference>
<dbReference type="SMART" id="SM00382">
    <property type="entry name" value="AAA"/>
    <property type="match status" value="2"/>
</dbReference>
<sequence>MRSIRVSTERVAKMETRNNTPVLAIEDLDICLPPGADRPFAVKGSSFEIFPGEILCIVGESGSGKSMSANAVMGLLPPGVHVDSGKIIFDKSPLLDLSEEQIREIRGAEIGMIFQEPLSALNPLLRVGDQIKEVFEVHGRYDAAEREERMLSLLAEVGIPEPERSARAYPFQLSGGQRQRVMIAAALALDPVLLIADEPTTALDVTTQAQVLDLIKRLQESHGTAVLFITHDFGVVREIADRVLVMQYGEIVEAGTAEEVLTRPQHPYTQRLINAIPKDTDHQAADLDASVPLLRIEGLQKTYSTRPGIWTKRRVVQAVKNVSLDVMKGETLGVVGESGSGKSTLGRCILRLVEPTAGKVLLGDTDVTGLPNRELRHARRDMQMVFQDPFSSLNPRHKVVNIIADNAVAQGAGKAEAREKALALLETVGLGAAAAHRYPHEFSGGQRQRIGIARALITDPKLVIADEAVSALDVSIQAQVLELLERLKQDLDLTLVFITHDLLVAAAICDRVAVMQKGEVVELGPARQVFSEPAHPYTRSLIAAIPGRQTQENSGQVADIGEA</sequence>
<keyword evidence="3" id="KW-0813">Transport</keyword>
<dbReference type="EMBL" id="JAPJZI010000001">
    <property type="protein sequence ID" value="MDA5399616.1"/>
    <property type="molecule type" value="Genomic_DNA"/>
</dbReference>
<dbReference type="AlphaFoldDB" id="A0A9X3UMJ3"/>
<dbReference type="PROSITE" id="PS50893">
    <property type="entry name" value="ABC_TRANSPORTER_2"/>
    <property type="match status" value="2"/>
</dbReference>